<dbReference type="RefSeq" id="WP_015732649.1">
    <property type="nucleotide sequence ID" value="NC_013407.1"/>
</dbReference>
<dbReference type="AlphaFoldDB" id="C9RFS6"/>
<dbReference type="HOGENOM" id="CLU_1665532_0_0_2"/>
<protein>
    <submittedName>
        <fullName evidence="1">Uncharacterized protein</fullName>
    </submittedName>
</protein>
<dbReference type="EMBL" id="CP001787">
    <property type="protein sequence ID" value="ACX72428.1"/>
    <property type="molecule type" value="Genomic_DNA"/>
</dbReference>
<dbReference type="STRING" id="579137.Metvu_0569"/>
<gene>
    <name evidence="1" type="ordered locus">Metvu_0569</name>
</gene>
<proteinExistence type="predicted"/>
<sequence>MAAVQPQTKIMTIENVSESDINGLGSVEYQKKVTLDNGNICSVEKIEYYRTTQKLIVQYKDDTDVIKDQISRINDYQNYKTTYEQTGSVDALALMGAISLEFSKDYGIAISDLISKAVDVLNYWNNGYSIEDIAKMTGLDETKVKTILVLNGKLTITW</sequence>
<dbReference type="GeneID" id="8512903"/>
<reference evidence="1" key="1">
    <citation type="submission" date="2009-10" db="EMBL/GenBank/DDBJ databases">
        <title>Complete sequence of chromosome of Methanocaldococcus vulcanius M7.</title>
        <authorList>
            <consortium name="US DOE Joint Genome Institute"/>
            <person name="Lucas S."/>
            <person name="Copeland A."/>
            <person name="Lapidus A."/>
            <person name="Glavina del Rio T."/>
            <person name="Dalin E."/>
            <person name="Tice H."/>
            <person name="Bruce D."/>
            <person name="Goodwin L."/>
            <person name="Pitluck S."/>
            <person name="Lcollab F.I."/>
            <person name="Brettin T."/>
            <person name="Detter J.C."/>
            <person name="Han C."/>
            <person name="Tapia R."/>
            <person name="Kuske C.R."/>
            <person name="Schmutz J."/>
            <person name="Larimer F."/>
            <person name="Land M."/>
            <person name="Hauser L."/>
            <person name="Kyrpides N."/>
            <person name="Ovchinikova G."/>
            <person name="Sieprawska-Lupa M."/>
            <person name="Whitman W.B."/>
            <person name="Woyke T."/>
        </authorList>
    </citation>
    <scope>NUCLEOTIDE SEQUENCE [LARGE SCALE GENOMIC DNA]</scope>
    <source>
        <strain evidence="1">M7</strain>
    </source>
</reference>
<dbReference type="KEGG" id="mvu:Metvu_0569"/>
<keyword evidence="2" id="KW-1185">Reference proteome</keyword>
<dbReference type="Proteomes" id="UP000002063">
    <property type="component" value="Chromosome"/>
</dbReference>
<evidence type="ECO:0000313" key="1">
    <source>
        <dbReference type="EMBL" id="ACX72428.1"/>
    </source>
</evidence>
<organism evidence="1 2">
    <name type="scientific">Methanocaldococcus vulcanius (strain ATCC 700851 / DSM 12094 / M7)</name>
    <name type="common">Methanococcus vulcanius</name>
    <dbReference type="NCBI Taxonomy" id="579137"/>
    <lineage>
        <taxon>Archaea</taxon>
        <taxon>Methanobacteriati</taxon>
        <taxon>Methanobacteriota</taxon>
        <taxon>Methanomada group</taxon>
        <taxon>Methanococci</taxon>
        <taxon>Methanococcales</taxon>
        <taxon>Methanocaldococcaceae</taxon>
        <taxon>Methanocaldococcus</taxon>
    </lineage>
</organism>
<evidence type="ECO:0000313" key="2">
    <source>
        <dbReference type="Proteomes" id="UP000002063"/>
    </source>
</evidence>
<accession>C9RFS6</accession>
<name>C9RFS6_METVM</name>